<feature type="non-terminal residue" evidence="2">
    <location>
        <position position="1"/>
    </location>
</feature>
<dbReference type="AlphaFoldDB" id="A0A9P6FNK9"/>
<gene>
    <name evidence="2" type="ORF">BGW38_006538</name>
</gene>
<feature type="region of interest" description="Disordered" evidence="1">
    <location>
        <begin position="52"/>
        <end position="79"/>
    </location>
</feature>
<proteinExistence type="predicted"/>
<accession>A0A9P6FNK9</accession>
<dbReference type="PANTHER" id="PTHR35585">
    <property type="entry name" value="HHE DOMAIN PROTEIN (AFU_ORTHOLOGUE AFUA_4G00730)"/>
    <property type="match status" value="1"/>
</dbReference>
<evidence type="ECO:0000313" key="2">
    <source>
        <dbReference type="EMBL" id="KAF9577940.1"/>
    </source>
</evidence>
<sequence>DFESMLRTMRVDLAKHMEEETVDLVELEQALSAKETADMAKEFHLSKKLVPTRRYPSAPNESPFEGVQKNGIPSERIKG</sequence>
<dbReference type="Proteomes" id="UP000780801">
    <property type="component" value="Unassembled WGS sequence"/>
</dbReference>
<evidence type="ECO:0000256" key="1">
    <source>
        <dbReference type="SAM" id="MobiDB-lite"/>
    </source>
</evidence>
<reference evidence="2" key="1">
    <citation type="journal article" date="2020" name="Fungal Divers.">
        <title>Resolving the Mortierellaceae phylogeny through synthesis of multi-gene phylogenetics and phylogenomics.</title>
        <authorList>
            <person name="Vandepol N."/>
            <person name="Liber J."/>
            <person name="Desiro A."/>
            <person name="Na H."/>
            <person name="Kennedy M."/>
            <person name="Barry K."/>
            <person name="Grigoriev I.V."/>
            <person name="Miller A.N."/>
            <person name="O'Donnell K."/>
            <person name="Stajich J.E."/>
            <person name="Bonito G."/>
        </authorList>
    </citation>
    <scope>NUCLEOTIDE SEQUENCE</scope>
    <source>
        <strain evidence="2">KOD1015</strain>
    </source>
</reference>
<organism evidence="2 3">
    <name type="scientific">Lunasporangiospora selenospora</name>
    <dbReference type="NCBI Taxonomy" id="979761"/>
    <lineage>
        <taxon>Eukaryota</taxon>
        <taxon>Fungi</taxon>
        <taxon>Fungi incertae sedis</taxon>
        <taxon>Mucoromycota</taxon>
        <taxon>Mortierellomycotina</taxon>
        <taxon>Mortierellomycetes</taxon>
        <taxon>Mortierellales</taxon>
        <taxon>Mortierellaceae</taxon>
        <taxon>Lunasporangiospora</taxon>
    </lineage>
</organism>
<dbReference type="EMBL" id="JAABOA010004196">
    <property type="protein sequence ID" value="KAF9577940.1"/>
    <property type="molecule type" value="Genomic_DNA"/>
</dbReference>
<dbReference type="OrthoDB" id="9983919at2759"/>
<protein>
    <submittedName>
        <fullName evidence="2">Uncharacterized protein</fullName>
    </submittedName>
</protein>
<evidence type="ECO:0000313" key="3">
    <source>
        <dbReference type="Proteomes" id="UP000780801"/>
    </source>
</evidence>
<comment type="caution">
    <text evidence="2">The sequence shown here is derived from an EMBL/GenBank/DDBJ whole genome shotgun (WGS) entry which is preliminary data.</text>
</comment>
<dbReference type="PANTHER" id="PTHR35585:SF1">
    <property type="entry name" value="HHE DOMAIN PROTEIN (AFU_ORTHOLOGUE AFUA_4G00730)"/>
    <property type="match status" value="1"/>
</dbReference>
<keyword evidence="3" id="KW-1185">Reference proteome</keyword>
<name>A0A9P6FNK9_9FUNG</name>